<dbReference type="InterPro" id="IPR016136">
    <property type="entry name" value="DNA_helicase_N/primase_C"/>
</dbReference>
<dbReference type="Pfam" id="PF00772">
    <property type="entry name" value="DnaB"/>
    <property type="match status" value="1"/>
</dbReference>
<dbReference type="GO" id="GO:1990077">
    <property type="term" value="C:primosome complex"/>
    <property type="evidence" value="ECO:0007669"/>
    <property type="project" value="UniProtKB-KW"/>
</dbReference>
<keyword evidence="2" id="KW-0235">DNA replication</keyword>
<evidence type="ECO:0000256" key="1">
    <source>
        <dbReference type="ARBA" id="ARBA00022515"/>
    </source>
</evidence>
<proteinExistence type="predicted"/>
<keyword evidence="5" id="KW-0347">Helicase</keyword>
<keyword evidence="5" id="KW-0067">ATP-binding</keyword>
<reference evidence="5" key="1">
    <citation type="submission" date="2024-06" db="EMBL/GenBank/DDBJ databases">
        <title>Diversity, functionality, and evolutionary history of bacterial symbionts in false click beetles (Coleoptera, Throscidae).</title>
        <authorList>
            <person name="Wierz J.C."/>
            <person name="Malm H."/>
            <person name="Kaltenpoth M."/>
            <person name="Engl T."/>
        </authorList>
    </citation>
    <scope>NUCLEOTIDE SEQUENCE</scope>
    <source>
        <strain evidence="5">Ttur</strain>
    </source>
</reference>
<dbReference type="GO" id="GO:0005524">
    <property type="term" value="F:ATP binding"/>
    <property type="evidence" value="ECO:0007669"/>
    <property type="project" value="InterPro"/>
</dbReference>
<dbReference type="InterPro" id="IPR036185">
    <property type="entry name" value="DNA_heli_DnaB-like_N_sf"/>
</dbReference>
<dbReference type="EMBL" id="CP158689">
    <property type="protein sequence ID" value="XCC45357.1"/>
    <property type="molecule type" value="Genomic_DNA"/>
</dbReference>
<dbReference type="Gene3D" id="1.10.860.10">
    <property type="entry name" value="DNAb Helicase, Chain A"/>
    <property type="match status" value="1"/>
</dbReference>
<gene>
    <name evidence="5" type="ORF">ABUS76_00385</name>
</gene>
<keyword evidence="3" id="KW-0238">DNA-binding</keyword>
<feature type="domain" description="DNA helicase DnaB-like N-terminal" evidence="4">
    <location>
        <begin position="9"/>
        <end position="109"/>
    </location>
</feature>
<organism evidence="5">
    <name type="scientific">Candidatus Shikimatogenerans sp. Ttur</name>
    <dbReference type="NCBI Taxonomy" id="3158569"/>
    <lineage>
        <taxon>Bacteria</taxon>
        <taxon>Pseudomonadati</taxon>
        <taxon>Bacteroidota</taxon>
        <taxon>Flavobacteriia</taxon>
        <taxon>Flavobacteriales</taxon>
        <taxon>Candidatus Shikimatogenerans</taxon>
    </lineage>
</organism>
<keyword evidence="5" id="KW-0547">Nucleotide-binding</keyword>
<evidence type="ECO:0000313" key="5">
    <source>
        <dbReference type="EMBL" id="XCC45357.1"/>
    </source>
</evidence>
<dbReference type="AlphaFoldDB" id="A0AAU7ZXL1"/>
<dbReference type="GO" id="GO:0003677">
    <property type="term" value="F:DNA binding"/>
    <property type="evidence" value="ECO:0007669"/>
    <property type="project" value="UniProtKB-KW"/>
</dbReference>
<protein>
    <submittedName>
        <fullName evidence="5">DnaB-like helicase N-terminal domain-containing protein</fullName>
    </submittedName>
</protein>
<evidence type="ECO:0000259" key="4">
    <source>
        <dbReference type="Pfam" id="PF00772"/>
    </source>
</evidence>
<dbReference type="InterPro" id="IPR007693">
    <property type="entry name" value="DNA_helicase_DnaB-like_N"/>
</dbReference>
<dbReference type="GO" id="GO:0003678">
    <property type="term" value="F:DNA helicase activity"/>
    <property type="evidence" value="ECO:0007669"/>
    <property type="project" value="InterPro"/>
</dbReference>
<dbReference type="GO" id="GO:0006269">
    <property type="term" value="P:DNA replication, synthesis of primer"/>
    <property type="evidence" value="ECO:0007669"/>
    <property type="project" value="UniProtKB-KW"/>
</dbReference>
<evidence type="ECO:0000256" key="2">
    <source>
        <dbReference type="ARBA" id="ARBA00022705"/>
    </source>
</evidence>
<keyword evidence="1" id="KW-0639">Primosome</keyword>
<dbReference type="SUPFAM" id="SSF48024">
    <property type="entry name" value="N-terminal domain of DnaB helicase"/>
    <property type="match status" value="1"/>
</dbReference>
<dbReference type="PANTHER" id="PTHR30153:SF2">
    <property type="entry name" value="REPLICATIVE DNA HELICASE"/>
    <property type="match status" value="1"/>
</dbReference>
<name>A0AAU7ZXL1_9FLAO</name>
<accession>A0AAU7ZXL1</accession>
<sequence>MKLINYKKLPHDTEIEKIIIGILIMNKKSIFKIIDIISSKFFYNIKNKIIFQYIKKTFLKYKEIDLFTLINELKINNKIKFLGGQKYIMNIIKKIINYSNIKNYVKILKKQFILRELIKISFKIIKNSYNNNIKNIFNFLYKIEKKIFSLFKNNKNSFIKINKIIKKIKNKLKNHKKYKNKKFGILSGFKKLDKITYG</sequence>
<dbReference type="GO" id="GO:0005829">
    <property type="term" value="C:cytosol"/>
    <property type="evidence" value="ECO:0007669"/>
    <property type="project" value="TreeGrafter"/>
</dbReference>
<evidence type="ECO:0000256" key="3">
    <source>
        <dbReference type="ARBA" id="ARBA00023125"/>
    </source>
</evidence>
<keyword evidence="5" id="KW-0378">Hydrolase</keyword>
<dbReference type="PANTHER" id="PTHR30153">
    <property type="entry name" value="REPLICATIVE DNA HELICASE DNAB"/>
    <property type="match status" value="1"/>
</dbReference>